<sequence>MTKSGNQEPKAREPKAKWKQETVDKLKVVMAAPVDSCIYKVPNKLRKVKEDAYNPRVVSIGPFHRKNPDLVDAVRECKWRCMLSLLQQTEDENKSHQCFEDCSDAIYDLDDNVRQCYAETIKYDKNELATIMLLDGCFILELFIRYHEAKKEKQGDGDEAKNVIEGDGSDPILKSKWMIAALQHDLALLENQIPFSVLVTLYNIVKPEATISVASLALDFFEPMNEKHIPDELGMDFKHLLDLLHKFYFPKPVPSEPSEISIPVDNSKLNDERSRCCFSLSRKVIKKSDESQTSSGHSSQPDDAAGNDKWGFDYCARELLESGVQLHIPSEKDENLLNIKFSNGGLSIPTLIINKSTSSIFRNLIAYEQYSLSSTNTVTSYAFLMKSLVRYPEDFKLLQERKIIKPHLIGEQEYLNQFKTILDEVVAKDDFCFASVRDQVNQYCESWCHLNKLQVYLKVRFLKEIRDLHNTYFTSTWSIISFLAAFALLILTSLQTYYAIHGPHK</sequence>
<evidence type="ECO:0000313" key="3">
    <source>
        <dbReference type="Proteomes" id="UP000327157"/>
    </source>
</evidence>
<dbReference type="InterPro" id="IPR004158">
    <property type="entry name" value="DUF247_pln"/>
</dbReference>
<gene>
    <name evidence="2" type="ORF">D8674_024149</name>
</gene>
<dbReference type="PANTHER" id="PTHR31170">
    <property type="entry name" value="BNAC04G53230D PROTEIN"/>
    <property type="match status" value="1"/>
</dbReference>
<dbReference type="Proteomes" id="UP000327157">
    <property type="component" value="Chromosome 4"/>
</dbReference>
<reference evidence="2 3" key="1">
    <citation type="submission" date="2019-09" db="EMBL/GenBank/DDBJ databases">
        <authorList>
            <person name="Ou C."/>
        </authorList>
    </citation>
    <scope>NUCLEOTIDE SEQUENCE [LARGE SCALE GENOMIC DNA]</scope>
    <source>
        <strain evidence="2">S2</strain>
        <tissue evidence="2">Leaf</tissue>
    </source>
</reference>
<dbReference type="EMBL" id="SMOL01000231">
    <property type="protein sequence ID" value="KAB2621967.1"/>
    <property type="molecule type" value="Genomic_DNA"/>
</dbReference>
<comment type="caution">
    <text evidence="2">The sequence shown here is derived from an EMBL/GenBank/DDBJ whole genome shotgun (WGS) entry which is preliminary data.</text>
</comment>
<keyword evidence="3" id="KW-1185">Reference proteome</keyword>
<keyword evidence="1" id="KW-0812">Transmembrane</keyword>
<dbReference type="Pfam" id="PF03140">
    <property type="entry name" value="DUF247"/>
    <property type="match status" value="1"/>
</dbReference>
<feature type="transmembrane region" description="Helical" evidence="1">
    <location>
        <begin position="477"/>
        <end position="500"/>
    </location>
</feature>
<proteinExistence type="predicted"/>
<reference evidence="3" key="2">
    <citation type="submission" date="2019-10" db="EMBL/GenBank/DDBJ databases">
        <title>A de novo genome assembly of a pear dwarfing rootstock.</title>
        <authorList>
            <person name="Wang F."/>
            <person name="Wang J."/>
            <person name="Li S."/>
            <person name="Zhang Y."/>
            <person name="Fang M."/>
            <person name="Ma L."/>
            <person name="Zhao Y."/>
            <person name="Jiang S."/>
        </authorList>
    </citation>
    <scope>NUCLEOTIDE SEQUENCE [LARGE SCALE GENOMIC DNA]</scope>
</reference>
<dbReference type="AlphaFoldDB" id="A0A5N5H438"/>
<keyword evidence="1" id="KW-1133">Transmembrane helix</keyword>
<organism evidence="2 3">
    <name type="scientific">Pyrus ussuriensis x Pyrus communis</name>
    <dbReference type="NCBI Taxonomy" id="2448454"/>
    <lineage>
        <taxon>Eukaryota</taxon>
        <taxon>Viridiplantae</taxon>
        <taxon>Streptophyta</taxon>
        <taxon>Embryophyta</taxon>
        <taxon>Tracheophyta</taxon>
        <taxon>Spermatophyta</taxon>
        <taxon>Magnoliopsida</taxon>
        <taxon>eudicotyledons</taxon>
        <taxon>Gunneridae</taxon>
        <taxon>Pentapetalae</taxon>
        <taxon>rosids</taxon>
        <taxon>fabids</taxon>
        <taxon>Rosales</taxon>
        <taxon>Rosaceae</taxon>
        <taxon>Amygdaloideae</taxon>
        <taxon>Maleae</taxon>
        <taxon>Pyrus</taxon>
    </lineage>
</organism>
<dbReference type="OrthoDB" id="1378449at2759"/>
<evidence type="ECO:0000313" key="2">
    <source>
        <dbReference type="EMBL" id="KAB2621967.1"/>
    </source>
</evidence>
<accession>A0A5N5H438</accession>
<name>A0A5N5H438_9ROSA</name>
<reference evidence="2 3" key="3">
    <citation type="submission" date="2019-11" db="EMBL/GenBank/DDBJ databases">
        <title>A de novo genome assembly of a pear dwarfing rootstock.</title>
        <authorList>
            <person name="Wang F."/>
            <person name="Wang J."/>
            <person name="Li S."/>
            <person name="Zhang Y."/>
            <person name="Fang M."/>
            <person name="Ma L."/>
            <person name="Zhao Y."/>
            <person name="Jiang S."/>
        </authorList>
    </citation>
    <scope>NUCLEOTIDE SEQUENCE [LARGE SCALE GENOMIC DNA]</scope>
    <source>
        <strain evidence="2">S2</strain>
        <tissue evidence="2">Leaf</tissue>
    </source>
</reference>
<dbReference type="PANTHER" id="PTHR31170:SF20">
    <property type="entry name" value="DUF247 DOMAIN PROTEIN"/>
    <property type="match status" value="1"/>
</dbReference>
<evidence type="ECO:0000256" key="1">
    <source>
        <dbReference type="SAM" id="Phobius"/>
    </source>
</evidence>
<protein>
    <submittedName>
        <fullName evidence="2">Uncharacterized protein</fullName>
    </submittedName>
</protein>
<keyword evidence="1" id="KW-0472">Membrane</keyword>